<dbReference type="EMBL" id="JABUMX010000002">
    <property type="protein sequence ID" value="NTS31604.1"/>
    <property type="molecule type" value="Genomic_DNA"/>
</dbReference>
<keyword evidence="1" id="KW-0456">Lyase</keyword>
<organism evidence="1 2">
    <name type="scientific">Phyllobacterium pellucidum</name>
    <dbReference type="NCBI Taxonomy" id="2740464"/>
    <lineage>
        <taxon>Bacteria</taxon>
        <taxon>Pseudomonadati</taxon>
        <taxon>Pseudomonadota</taxon>
        <taxon>Alphaproteobacteria</taxon>
        <taxon>Hyphomicrobiales</taxon>
        <taxon>Phyllobacteriaceae</taxon>
        <taxon>Phyllobacterium</taxon>
    </lineage>
</organism>
<dbReference type="AlphaFoldDB" id="A0A849VRI3"/>
<evidence type="ECO:0000313" key="1">
    <source>
        <dbReference type="EMBL" id="NTS31604.1"/>
    </source>
</evidence>
<dbReference type="PIRSF" id="PIRSF020680">
    <property type="entry name" value="PhnH"/>
    <property type="match status" value="1"/>
</dbReference>
<dbReference type="NCBIfam" id="TIGR03292">
    <property type="entry name" value="PhnH_redo"/>
    <property type="match status" value="1"/>
</dbReference>
<dbReference type="RefSeq" id="WP_113280569.1">
    <property type="nucleotide sequence ID" value="NZ_JABUMX010000002.1"/>
</dbReference>
<dbReference type="InterPro" id="IPR038058">
    <property type="entry name" value="PhnH-like_sp"/>
</dbReference>
<comment type="caution">
    <text evidence="1">The sequence shown here is derived from an EMBL/GenBank/DDBJ whole genome shotgun (WGS) entry which is preliminary data.</text>
</comment>
<gene>
    <name evidence="1" type="primary">phnH</name>
    <name evidence="1" type="ORF">HQ945_10100</name>
</gene>
<dbReference type="GO" id="GO:0016829">
    <property type="term" value="F:lyase activity"/>
    <property type="evidence" value="ECO:0007669"/>
    <property type="project" value="UniProtKB-KW"/>
</dbReference>
<sequence>MSTNTQVFEGGFANPVMGAQQIFRALMDAMANPGRVFDVPELVAAPAPLTPVMAAIAATLFDHDATVWCDKSISASKEAIGWLKFHTGLELVSDPAAAQFALVKDVAAMPSFEAFAKGTSEYPDRSTTVILQLDGFEGENVLTLRGPGIKDTQDFAPSQLPKMFIDQWTGNRAAFPRGIDLIFAGREALAALPRTTRVAKKEA</sequence>
<protein>
    <submittedName>
        <fullName evidence="1">Phosphonate C-P lyase system protein PhnH</fullName>
    </submittedName>
</protein>
<dbReference type="SUPFAM" id="SSF159709">
    <property type="entry name" value="PhnH-like"/>
    <property type="match status" value="1"/>
</dbReference>
<reference evidence="1 2" key="1">
    <citation type="submission" date="2020-05" db="EMBL/GenBank/DDBJ databases">
        <authorList>
            <person name="Kim M.K."/>
        </authorList>
    </citation>
    <scope>NUCLEOTIDE SEQUENCE [LARGE SCALE GENOMIC DNA]</scope>
    <source>
        <strain evidence="1 2">BT25</strain>
    </source>
</reference>
<dbReference type="GO" id="GO:0019634">
    <property type="term" value="P:organic phosphonate metabolic process"/>
    <property type="evidence" value="ECO:0007669"/>
    <property type="project" value="InterPro"/>
</dbReference>
<keyword evidence="2" id="KW-1185">Reference proteome</keyword>
<dbReference type="Pfam" id="PF05845">
    <property type="entry name" value="PhnH"/>
    <property type="match status" value="1"/>
</dbReference>
<dbReference type="Gene3D" id="3.40.50.11310">
    <property type="entry name" value="Bacterial phosphonate metabolism protein PhnH"/>
    <property type="match status" value="1"/>
</dbReference>
<dbReference type="Proteomes" id="UP000550508">
    <property type="component" value="Unassembled WGS sequence"/>
</dbReference>
<accession>A0A849VRI3</accession>
<proteinExistence type="predicted"/>
<evidence type="ECO:0000313" key="2">
    <source>
        <dbReference type="Proteomes" id="UP000550508"/>
    </source>
</evidence>
<name>A0A849VRI3_9HYPH</name>
<dbReference type="InterPro" id="IPR008772">
    <property type="entry name" value="Phosphonate_metab_PhnH"/>
</dbReference>